<dbReference type="InterPro" id="IPR008886">
    <property type="entry name" value="UPF0227/Esterase_YqiA"/>
</dbReference>
<dbReference type="Gene3D" id="3.40.50.1820">
    <property type="entry name" value="alpha/beta hydrolase"/>
    <property type="match status" value="1"/>
</dbReference>
<dbReference type="OrthoDB" id="9814831at2"/>
<dbReference type="PANTHER" id="PTHR35602:SF3">
    <property type="entry name" value="ESTERASE YQIA"/>
    <property type="match status" value="1"/>
</dbReference>
<accession>A0A1M5X5F3</accession>
<dbReference type="InterPro" id="IPR029058">
    <property type="entry name" value="AB_hydrolase_fold"/>
</dbReference>
<proteinExistence type="predicted"/>
<protein>
    <recommendedName>
        <fullName evidence="3">Esterase YqiA</fullName>
    </recommendedName>
</protein>
<dbReference type="SUPFAM" id="SSF53474">
    <property type="entry name" value="alpha/beta-Hydrolases"/>
    <property type="match status" value="1"/>
</dbReference>
<evidence type="ECO:0008006" key="3">
    <source>
        <dbReference type="Google" id="ProtNLM"/>
    </source>
</evidence>
<dbReference type="AlphaFoldDB" id="A0A1M5X5F3"/>
<dbReference type="Proteomes" id="UP000184268">
    <property type="component" value="Unassembled WGS sequence"/>
</dbReference>
<sequence>MLLYLHGFNSAPSSHKAQATARYLAEHHQDEPLAIPQLATAPQAAIDGVLPQAEAVVAAGEPLRLMGSSLGGYLATYLVETLSERYPAADIKAVLINPAVTPFELLSDYIGEQVNPYSGETYRVEPEHMTELKALDRPLIRRPEAYQVLLQSGDEVLDYREAVAKYQCCQMVVEPGGDHSFVDYERHLPQIMTFIGLA</sequence>
<reference evidence="1 2" key="1">
    <citation type="submission" date="2016-11" db="EMBL/GenBank/DDBJ databases">
        <authorList>
            <person name="Jaros S."/>
            <person name="Januszkiewicz K."/>
            <person name="Wedrychowicz H."/>
        </authorList>
    </citation>
    <scope>NUCLEOTIDE SEQUENCE [LARGE SCALE GENOMIC DNA]</scope>
    <source>
        <strain evidence="1 2">DSM 16917</strain>
    </source>
</reference>
<dbReference type="STRING" id="299255.SAMN02745129_3248"/>
<dbReference type="EMBL" id="FQXG01000005">
    <property type="protein sequence ID" value="SHH95100.1"/>
    <property type="molecule type" value="Genomic_DNA"/>
</dbReference>
<gene>
    <name evidence="1" type="ORF">SAMN02745129_3248</name>
</gene>
<keyword evidence="2" id="KW-1185">Reference proteome</keyword>
<organism evidence="1 2">
    <name type="scientific">Ferrimonas marina</name>
    <dbReference type="NCBI Taxonomy" id="299255"/>
    <lineage>
        <taxon>Bacteria</taxon>
        <taxon>Pseudomonadati</taxon>
        <taxon>Pseudomonadota</taxon>
        <taxon>Gammaproteobacteria</taxon>
        <taxon>Alteromonadales</taxon>
        <taxon>Ferrimonadaceae</taxon>
        <taxon>Ferrimonas</taxon>
    </lineage>
</organism>
<evidence type="ECO:0000313" key="1">
    <source>
        <dbReference type="EMBL" id="SHH95100.1"/>
    </source>
</evidence>
<name>A0A1M5X5F3_9GAMM</name>
<dbReference type="PANTHER" id="PTHR35602">
    <property type="entry name" value="ESTERASE YQIA-RELATED"/>
    <property type="match status" value="1"/>
</dbReference>
<evidence type="ECO:0000313" key="2">
    <source>
        <dbReference type="Proteomes" id="UP000184268"/>
    </source>
</evidence>
<dbReference type="Pfam" id="PF05728">
    <property type="entry name" value="UPF0227"/>
    <property type="match status" value="1"/>
</dbReference>
<dbReference type="RefSeq" id="WP_067660987.1">
    <property type="nucleotide sequence ID" value="NZ_FQXG01000005.1"/>
</dbReference>